<evidence type="ECO:0000313" key="3">
    <source>
        <dbReference type="EnsemblMetazoa" id="PPA01197.1"/>
    </source>
</evidence>
<dbReference type="AlphaFoldDB" id="A0A2A6BUY0"/>
<keyword evidence="2" id="KW-0812">Transmembrane</keyword>
<sequence length="1028" mass="117353">LKKLITVDLRIIRTFDLAYCKMLLVYFTFLCTVAQAFFHLTLTEEDFARIDDSLRKGNGIEGKRSIRSFHDTFLRVRDSIRKTTRVDFGLYRNACSRWQIDEFGGRTHKAIRWSSPIHSELECNDQVVLFFRRIPSGPRERKSERLRSDDGRESRVDAIEERRWIVVSNEYSWPMVELPTECICKNVLVPSYGFMRPTRLYKWHKALEGNYASAENRVTEDEGTSIEDGDSRGEVIDLSDDVDDVDRTAPRYVDEDNDDEVKTTEKSVTVEEENSAEEDDTTTTTKTTVEDDEDASSETTTKRSSTESLANSLNGPRSLLSFHGTFLRARNSDRDAVRVDLAWKRNVCERWNIAEVDGKVAIKSFCKPGGFLKANVTGAVDVIDRPVDDALWTPYKNEDGTWSLKSVYGKWLSARRDENVKTMERCDSWEYFWIESYPINKRKISSFATSTMLILLLLFSIIHCVYPHKYYASDCEVESSRRVSRALVELKKTLDESKETGRDMEEAIMVFIAKTRANLDNLKLKRHARGARLGDFERVCRSNAALFLHPAPSAPSIYISPSTISFMAAVGSEPRCLRFTTTKYYLRGWGPSNREPTLIDFASHCRRNEYWRFKQLRGYEDRVLIVGYANSFVRAYKNGTIGDAPRPGNKIQRKDLWKPVQNEDGSWSLRSHYGSYLSSDCLDNLACARPRNGIHERFGLEQNEDVAETSTTTTLATTTTPDVVVASFLAAFEDKARCLRFSTRFSTNEYLRSWGGTNSSLQHVDRVPYCRSFERWTVQQAPEQSDKVLLIGWNDTIARSLSSGLVEDVLPLGREPSDEDYWTPVQNEDGSWSLRGNYGRYLSISCPGMRACTLPHNKLREPPSASVESTTTEATTTTTTAPSATTVDGYTEFLAEVAGAARCLRFSANEYLRTWCGPKGDPPAYLDMAEHCNINERWTFEPVEGDNDKIILIGWDNSYARARSSGVVDDIRPLGREPSTEDYWTPVRNDDGSWSLRDSHGRYLSRACKDKLACTRPENLDKEHFWLE</sequence>
<dbReference type="InterPro" id="IPR052883">
    <property type="entry name" value="Hisactophilin"/>
</dbReference>
<feature type="transmembrane region" description="Helical" evidence="2">
    <location>
        <begin position="23"/>
        <end position="42"/>
    </location>
</feature>
<reference evidence="3" key="2">
    <citation type="submission" date="2022-06" db="UniProtKB">
        <authorList>
            <consortium name="EnsemblMetazoa"/>
        </authorList>
    </citation>
    <scope>IDENTIFICATION</scope>
    <source>
        <strain evidence="3">PS312</strain>
    </source>
</reference>
<keyword evidence="2" id="KW-0472">Membrane</keyword>
<dbReference type="GO" id="GO:0015629">
    <property type="term" value="C:actin cytoskeleton"/>
    <property type="evidence" value="ECO:0000318"/>
    <property type="project" value="GO_Central"/>
</dbReference>
<feature type="region of interest" description="Disordered" evidence="1">
    <location>
        <begin position="217"/>
        <end position="314"/>
    </location>
</feature>
<gene>
    <name evidence="3" type="primary">WBGene00090751</name>
</gene>
<dbReference type="EnsemblMetazoa" id="PPA01197.1">
    <property type="protein sequence ID" value="PPA01197.1"/>
    <property type="gene ID" value="WBGene00090751"/>
</dbReference>
<accession>A0A2A6BUY0</accession>
<feature type="compositionally biased region" description="Basic and acidic residues" evidence="1">
    <location>
        <begin position="245"/>
        <end position="269"/>
    </location>
</feature>
<dbReference type="PANTHER" id="PTHR33351:SF1">
    <property type="entry name" value="IG-LIKE DOMAIN-CONTAINING PROTEIN-RELATED"/>
    <property type="match status" value="1"/>
</dbReference>
<dbReference type="PANTHER" id="PTHR33351">
    <property type="entry name" value="HISACTOPHILIN-1-RELATED"/>
    <property type="match status" value="1"/>
</dbReference>
<keyword evidence="2" id="KW-1133">Transmembrane helix</keyword>
<dbReference type="InterPro" id="IPR008999">
    <property type="entry name" value="Actin-crosslinking"/>
</dbReference>
<dbReference type="GO" id="GO:0051015">
    <property type="term" value="F:actin filament binding"/>
    <property type="evidence" value="ECO:0000318"/>
    <property type="project" value="GO_Central"/>
</dbReference>
<evidence type="ECO:0000313" key="4">
    <source>
        <dbReference type="Proteomes" id="UP000005239"/>
    </source>
</evidence>
<feature type="region of interest" description="Disordered" evidence="1">
    <location>
        <begin position="858"/>
        <end position="883"/>
    </location>
</feature>
<name>A0A2A6BUY0_PRIPA</name>
<protein>
    <submittedName>
        <fullName evidence="3">Uncharacterized protein</fullName>
    </submittedName>
</protein>
<organism evidence="3 4">
    <name type="scientific">Pristionchus pacificus</name>
    <name type="common">Parasitic nematode worm</name>
    <dbReference type="NCBI Taxonomy" id="54126"/>
    <lineage>
        <taxon>Eukaryota</taxon>
        <taxon>Metazoa</taxon>
        <taxon>Ecdysozoa</taxon>
        <taxon>Nematoda</taxon>
        <taxon>Chromadorea</taxon>
        <taxon>Rhabditida</taxon>
        <taxon>Rhabditina</taxon>
        <taxon>Diplogasteromorpha</taxon>
        <taxon>Diplogasteroidea</taxon>
        <taxon>Neodiplogasteridae</taxon>
        <taxon>Pristionchus</taxon>
    </lineage>
</organism>
<feature type="compositionally biased region" description="Acidic residues" evidence="1">
    <location>
        <begin position="270"/>
        <end position="281"/>
    </location>
</feature>
<dbReference type="Proteomes" id="UP000005239">
    <property type="component" value="Unassembled WGS sequence"/>
</dbReference>
<evidence type="ECO:0000256" key="1">
    <source>
        <dbReference type="SAM" id="MobiDB-lite"/>
    </source>
</evidence>
<reference evidence="4" key="1">
    <citation type="journal article" date="2008" name="Nat. Genet.">
        <title>The Pristionchus pacificus genome provides a unique perspective on nematode lifestyle and parasitism.</title>
        <authorList>
            <person name="Dieterich C."/>
            <person name="Clifton S.W."/>
            <person name="Schuster L.N."/>
            <person name="Chinwalla A."/>
            <person name="Delehaunty K."/>
            <person name="Dinkelacker I."/>
            <person name="Fulton L."/>
            <person name="Fulton R."/>
            <person name="Godfrey J."/>
            <person name="Minx P."/>
            <person name="Mitreva M."/>
            <person name="Roeseler W."/>
            <person name="Tian H."/>
            <person name="Witte H."/>
            <person name="Yang S.P."/>
            <person name="Wilson R.K."/>
            <person name="Sommer R.J."/>
        </authorList>
    </citation>
    <scope>NUCLEOTIDE SEQUENCE [LARGE SCALE GENOMIC DNA]</scope>
    <source>
        <strain evidence="4">PS312</strain>
    </source>
</reference>
<accession>A0A8R1U575</accession>
<dbReference type="SUPFAM" id="SSF50405">
    <property type="entry name" value="Actin-crosslinking proteins"/>
    <property type="match status" value="3"/>
</dbReference>
<proteinExistence type="predicted"/>
<evidence type="ECO:0000256" key="2">
    <source>
        <dbReference type="SAM" id="Phobius"/>
    </source>
</evidence>
<dbReference type="GO" id="GO:0030041">
    <property type="term" value="P:actin filament polymerization"/>
    <property type="evidence" value="ECO:0000318"/>
    <property type="project" value="GO_Central"/>
</dbReference>
<feature type="compositionally biased region" description="Low complexity" evidence="1">
    <location>
        <begin position="862"/>
        <end position="883"/>
    </location>
</feature>
<dbReference type="CDD" id="cd00257">
    <property type="entry name" value="beta-trefoil_FSCN-like"/>
    <property type="match status" value="2"/>
</dbReference>
<keyword evidence="4" id="KW-1185">Reference proteome</keyword>
<dbReference type="Gene3D" id="2.80.10.50">
    <property type="match status" value="4"/>
</dbReference>